<comment type="caution">
    <text evidence="2">The sequence shown here is derived from an EMBL/GenBank/DDBJ whole genome shotgun (WGS) entry which is preliminary data.</text>
</comment>
<accession>A0AAN7VQD4</accession>
<name>A0AAN7VQD4_9PEZI</name>
<dbReference type="AlphaFoldDB" id="A0AAN7VQD4"/>
<gene>
    <name evidence="2" type="ORF">LTR97_007173</name>
</gene>
<organism evidence="2 3">
    <name type="scientific">Elasticomyces elasticus</name>
    <dbReference type="NCBI Taxonomy" id="574655"/>
    <lineage>
        <taxon>Eukaryota</taxon>
        <taxon>Fungi</taxon>
        <taxon>Dikarya</taxon>
        <taxon>Ascomycota</taxon>
        <taxon>Pezizomycotina</taxon>
        <taxon>Dothideomycetes</taxon>
        <taxon>Dothideomycetidae</taxon>
        <taxon>Mycosphaerellales</taxon>
        <taxon>Teratosphaeriaceae</taxon>
        <taxon>Elasticomyces</taxon>
    </lineage>
</organism>
<proteinExistence type="predicted"/>
<evidence type="ECO:0000313" key="3">
    <source>
        <dbReference type="Proteomes" id="UP001310594"/>
    </source>
</evidence>
<feature type="region of interest" description="Disordered" evidence="1">
    <location>
        <begin position="220"/>
        <end position="240"/>
    </location>
</feature>
<feature type="compositionally biased region" description="Low complexity" evidence="1">
    <location>
        <begin position="222"/>
        <end position="236"/>
    </location>
</feature>
<evidence type="ECO:0000313" key="2">
    <source>
        <dbReference type="EMBL" id="KAK5698212.1"/>
    </source>
</evidence>
<sequence>MFCTTLRRRVSFSSAIPSLTASTGVNLRESRLNTHDVAIPLGPNVDPKTGAAVATRCVRYLLLTPSSMDKAKIDTTLDRIQHFASLTGGQDLAIVFLLQTPPSTSFAPARELLDGAGSSTSPATSGMYAYTALQATLVDRPDIPYIPILPLANLEGLFNLLHRHSSSTARPPQIKAASKVLGPLDMLKLCTSNPPMVQHTAYVLSDLFENLQDLAETCTDISSPPASSSPSVRAAAGYTSSQDTEMLDAHVPDVGGYGKLKRLRDLVGEQQCAELIDFWRDEWTVE</sequence>
<reference evidence="2" key="1">
    <citation type="submission" date="2023-08" db="EMBL/GenBank/DDBJ databases">
        <title>Black Yeasts Isolated from many extreme environments.</title>
        <authorList>
            <person name="Coleine C."/>
            <person name="Stajich J.E."/>
            <person name="Selbmann L."/>
        </authorList>
    </citation>
    <scope>NUCLEOTIDE SEQUENCE</scope>
    <source>
        <strain evidence="2">CCFEE 5810</strain>
    </source>
</reference>
<dbReference type="EMBL" id="JAVRQU010000010">
    <property type="protein sequence ID" value="KAK5698212.1"/>
    <property type="molecule type" value="Genomic_DNA"/>
</dbReference>
<protein>
    <submittedName>
        <fullName evidence="2">Uncharacterized protein</fullName>
    </submittedName>
</protein>
<dbReference type="Proteomes" id="UP001310594">
    <property type="component" value="Unassembled WGS sequence"/>
</dbReference>
<evidence type="ECO:0000256" key="1">
    <source>
        <dbReference type="SAM" id="MobiDB-lite"/>
    </source>
</evidence>